<name>A0A2T3ZBC8_TRIA4</name>
<feature type="compositionally biased region" description="Polar residues" evidence="1">
    <location>
        <begin position="13"/>
        <end position="23"/>
    </location>
</feature>
<reference evidence="2 3" key="1">
    <citation type="submission" date="2016-07" db="EMBL/GenBank/DDBJ databases">
        <title>Multiple horizontal gene transfer events from other fungi enriched the ability of initially mycotrophic Trichoderma (Ascomycota) to feed on dead plant biomass.</title>
        <authorList>
            <consortium name="DOE Joint Genome Institute"/>
            <person name="Aerts A."/>
            <person name="Atanasova L."/>
            <person name="Chenthamara K."/>
            <person name="Zhang J."/>
            <person name="Grujic M."/>
            <person name="Henrissat B."/>
            <person name="Kuo A."/>
            <person name="Salamov A."/>
            <person name="Lipzen A."/>
            <person name="Labutti K."/>
            <person name="Barry K."/>
            <person name="Miao Y."/>
            <person name="Rahimi M.J."/>
            <person name="Shen Q."/>
            <person name="Grigoriev I.V."/>
            <person name="Kubicek C.P."/>
            <person name="Druzhinina I.S."/>
        </authorList>
    </citation>
    <scope>NUCLEOTIDE SEQUENCE [LARGE SCALE GENOMIC DNA]</scope>
    <source>
        <strain evidence="2 3">CBS 433.97</strain>
    </source>
</reference>
<accession>A0A2T3ZBC8</accession>
<organism evidence="2 3">
    <name type="scientific">Trichoderma asperellum (strain ATCC 204424 / CBS 433.97 / NBRC 101777)</name>
    <dbReference type="NCBI Taxonomy" id="1042311"/>
    <lineage>
        <taxon>Eukaryota</taxon>
        <taxon>Fungi</taxon>
        <taxon>Dikarya</taxon>
        <taxon>Ascomycota</taxon>
        <taxon>Pezizomycotina</taxon>
        <taxon>Sordariomycetes</taxon>
        <taxon>Hypocreomycetidae</taxon>
        <taxon>Hypocreales</taxon>
        <taxon>Hypocreaceae</taxon>
        <taxon>Trichoderma</taxon>
    </lineage>
</organism>
<sequence length="155" mass="17183">MSMSRRILRPQEPQRSTTSLHNSPQLRATFLQNIAQYPSSLLSHLYHQHPTFVSLSRPSLRNPSVAVALASFFKGPLPLSLPFASQNLQFSTSLPRVPSTAIERTEIRIIALCHAPSSDASRLPPDPRKSFPERGVPPPPRITSIKIKVDSTNKA</sequence>
<gene>
    <name evidence="2" type="ORF">M441DRAFT_25897</name>
</gene>
<dbReference type="EMBL" id="KZ679260">
    <property type="protein sequence ID" value="PTB42114.1"/>
    <property type="molecule type" value="Genomic_DNA"/>
</dbReference>
<protein>
    <submittedName>
        <fullName evidence="2">Uncharacterized protein</fullName>
    </submittedName>
</protein>
<feature type="region of interest" description="Disordered" evidence="1">
    <location>
        <begin position="1"/>
        <end position="23"/>
    </location>
</feature>
<evidence type="ECO:0000256" key="1">
    <source>
        <dbReference type="SAM" id="MobiDB-lite"/>
    </source>
</evidence>
<proteinExistence type="predicted"/>
<evidence type="ECO:0000313" key="2">
    <source>
        <dbReference type="EMBL" id="PTB42114.1"/>
    </source>
</evidence>
<dbReference type="AlphaFoldDB" id="A0A2T3ZBC8"/>
<feature type="region of interest" description="Disordered" evidence="1">
    <location>
        <begin position="117"/>
        <end position="155"/>
    </location>
</feature>
<dbReference type="Proteomes" id="UP000240493">
    <property type="component" value="Unassembled WGS sequence"/>
</dbReference>
<keyword evidence="3" id="KW-1185">Reference proteome</keyword>
<evidence type="ECO:0000313" key="3">
    <source>
        <dbReference type="Proteomes" id="UP000240493"/>
    </source>
</evidence>